<protein>
    <submittedName>
        <fullName evidence="6">F3L24.34 PROTEIN</fullName>
    </submittedName>
</protein>
<evidence type="ECO:0000313" key="6">
    <source>
        <dbReference type="EMBL" id="KAJ6742123.1"/>
    </source>
</evidence>
<evidence type="ECO:0000313" key="7">
    <source>
        <dbReference type="Proteomes" id="UP001151529"/>
    </source>
</evidence>
<dbReference type="GO" id="GO:0005886">
    <property type="term" value="C:plasma membrane"/>
    <property type="evidence" value="ECO:0007669"/>
    <property type="project" value="UniProtKB-SubCell"/>
</dbReference>
<keyword evidence="2" id="KW-1003">Cell membrane</keyword>
<gene>
    <name evidence="6" type="ORF">OIU85_016225</name>
</gene>
<keyword evidence="5" id="KW-0472">Membrane</keyword>
<keyword evidence="7" id="KW-1185">Reference proteome</keyword>
<evidence type="ECO:0000256" key="4">
    <source>
        <dbReference type="ARBA" id="ARBA00022989"/>
    </source>
</evidence>
<dbReference type="PANTHER" id="PTHR30509">
    <property type="entry name" value="P-HYDROXYBENZOIC ACID EFFLUX PUMP SUBUNIT-RELATED"/>
    <property type="match status" value="1"/>
</dbReference>
<reference evidence="6" key="1">
    <citation type="submission" date="2022-11" db="EMBL/GenBank/DDBJ databases">
        <authorList>
            <person name="Hyden B.L."/>
            <person name="Feng K."/>
            <person name="Yates T."/>
            <person name="Jawdy S."/>
            <person name="Smart L.B."/>
            <person name="Muchero W."/>
        </authorList>
    </citation>
    <scope>NUCLEOTIDE SEQUENCE</scope>
    <source>
        <tissue evidence="6">Shoot tip</tissue>
    </source>
</reference>
<reference evidence="6" key="2">
    <citation type="journal article" date="2023" name="Int. J. Mol. Sci.">
        <title>De Novo Assembly and Annotation of 11 Diverse Shrub Willow (Salix) Genomes Reveals Novel Gene Organization in Sex-Linked Regions.</title>
        <authorList>
            <person name="Hyden B."/>
            <person name="Feng K."/>
            <person name="Yates T.B."/>
            <person name="Jawdy S."/>
            <person name="Cereghino C."/>
            <person name="Smart L.B."/>
            <person name="Muchero W."/>
        </authorList>
    </citation>
    <scope>NUCLEOTIDE SEQUENCE [LARGE SCALE GENOMIC DNA]</scope>
    <source>
        <tissue evidence="6">Shoot tip</tissue>
    </source>
</reference>
<keyword evidence="4" id="KW-1133">Transmembrane helix</keyword>
<comment type="caution">
    <text evidence="6">The sequence shown here is derived from an EMBL/GenBank/DDBJ whole genome shotgun (WGS) entry which is preliminary data.</text>
</comment>
<proteinExistence type="predicted"/>
<dbReference type="AlphaFoldDB" id="A0A9Q0ZPK5"/>
<evidence type="ECO:0000256" key="5">
    <source>
        <dbReference type="ARBA" id="ARBA00023136"/>
    </source>
</evidence>
<dbReference type="OrthoDB" id="68611at2759"/>
<name>A0A9Q0ZPK5_SALVM</name>
<comment type="subcellular location">
    <subcellularLocation>
        <location evidence="1">Cell membrane</location>
        <topology evidence="1">Multi-pass membrane protein</topology>
    </subcellularLocation>
</comment>
<organism evidence="6 7">
    <name type="scientific">Salix viminalis</name>
    <name type="common">Common osier</name>
    <name type="synonym">Basket willow</name>
    <dbReference type="NCBI Taxonomy" id="40686"/>
    <lineage>
        <taxon>Eukaryota</taxon>
        <taxon>Viridiplantae</taxon>
        <taxon>Streptophyta</taxon>
        <taxon>Embryophyta</taxon>
        <taxon>Tracheophyta</taxon>
        <taxon>Spermatophyta</taxon>
        <taxon>Magnoliopsida</taxon>
        <taxon>eudicotyledons</taxon>
        <taxon>Gunneridae</taxon>
        <taxon>Pentapetalae</taxon>
        <taxon>rosids</taxon>
        <taxon>fabids</taxon>
        <taxon>Malpighiales</taxon>
        <taxon>Salicaceae</taxon>
        <taxon>Saliceae</taxon>
        <taxon>Salix</taxon>
    </lineage>
</organism>
<sequence>MEHLLLFVAFEIETLSSQVSDRLQELINNIYLHPLAAEVGFSLNSIGELISISSLRKISISDRDEIELGKSSPSADVVFWTFILDGEIENSNEEADEIEKRKGAKELKSRLILCIYSLEFCITSLIKETREIEKHVKELVAWENP</sequence>
<dbReference type="PANTHER" id="PTHR30509:SF34">
    <property type="entry name" value="F3L24.34 PROTEIN"/>
    <property type="match status" value="1"/>
</dbReference>
<keyword evidence="3" id="KW-0812">Transmembrane</keyword>
<dbReference type="Proteomes" id="UP001151529">
    <property type="component" value="Chromosome 6"/>
</dbReference>
<dbReference type="EMBL" id="JAPFFL010000002">
    <property type="protein sequence ID" value="KAJ6742123.1"/>
    <property type="molecule type" value="Genomic_DNA"/>
</dbReference>
<evidence type="ECO:0000256" key="2">
    <source>
        <dbReference type="ARBA" id="ARBA00022475"/>
    </source>
</evidence>
<evidence type="ECO:0000256" key="3">
    <source>
        <dbReference type="ARBA" id="ARBA00022692"/>
    </source>
</evidence>
<accession>A0A9Q0ZPK5</accession>
<evidence type="ECO:0000256" key="1">
    <source>
        <dbReference type="ARBA" id="ARBA00004651"/>
    </source>
</evidence>